<reference evidence="1" key="2">
    <citation type="journal article" date="2015" name="Data Brief">
        <title>Shoot transcriptome of the giant reed, Arundo donax.</title>
        <authorList>
            <person name="Barrero R.A."/>
            <person name="Guerrero F.D."/>
            <person name="Moolhuijzen P."/>
            <person name="Goolsby J.A."/>
            <person name="Tidwell J."/>
            <person name="Bellgard S.E."/>
            <person name="Bellgard M.I."/>
        </authorList>
    </citation>
    <scope>NUCLEOTIDE SEQUENCE</scope>
    <source>
        <tissue evidence="1">Shoot tissue taken approximately 20 cm above the soil surface</tissue>
    </source>
</reference>
<accession>A0A0A9CAF4</accession>
<evidence type="ECO:0000313" key="1">
    <source>
        <dbReference type="EMBL" id="JAD72536.1"/>
    </source>
</evidence>
<proteinExistence type="predicted"/>
<protein>
    <submittedName>
        <fullName evidence="1">Uncharacterized protein</fullName>
    </submittedName>
</protein>
<organism evidence="1">
    <name type="scientific">Arundo donax</name>
    <name type="common">Giant reed</name>
    <name type="synonym">Donax arundinaceus</name>
    <dbReference type="NCBI Taxonomy" id="35708"/>
    <lineage>
        <taxon>Eukaryota</taxon>
        <taxon>Viridiplantae</taxon>
        <taxon>Streptophyta</taxon>
        <taxon>Embryophyta</taxon>
        <taxon>Tracheophyta</taxon>
        <taxon>Spermatophyta</taxon>
        <taxon>Magnoliopsida</taxon>
        <taxon>Liliopsida</taxon>
        <taxon>Poales</taxon>
        <taxon>Poaceae</taxon>
        <taxon>PACMAD clade</taxon>
        <taxon>Arundinoideae</taxon>
        <taxon>Arundineae</taxon>
        <taxon>Arundo</taxon>
    </lineage>
</organism>
<name>A0A0A9CAF4_ARUDO</name>
<dbReference type="AlphaFoldDB" id="A0A0A9CAF4"/>
<reference evidence="1" key="1">
    <citation type="submission" date="2014-09" db="EMBL/GenBank/DDBJ databases">
        <authorList>
            <person name="Magalhaes I.L.F."/>
            <person name="Oliveira U."/>
            <person name="Santos F.R."/>
            <person name="Vidigal T.H.D.A."/>
            <person name="Brescovit A.D."/>
            <person name="Santos A.J."/>
        </authorList>
    </citation>
    <scope>NUCLEOTIDE SEQUENCE</scope>
    <source>
        <tissue evidence="1">Shoot tissue taken approximately 20 cm above the soil surface</tissue>
    </source>
</reference>
<sequence length="56" mass="6138">MRTKSCLCTTHMLAKFISPWTTSSAMCNPFAGNDSQIVLTNPFKVCPTFQATGHQS</sequence>
<dbReference type="EMBL" id="GBRH01225359">
    <property type="protein sequence ID" value="JAD72536.1"/>
    <property type="molecule type" value="Transcribed_RNA"/>
</dbReference>